<protein>
    <submittedName>
        <fullName evidence="3">Ion channel</fullName>
    </submittedName>
</protein>
<reference evidence="3 4" key="1">
    <citation type="submission" date="2016-10" db="EMBL/GenBank/DDBJ databases">
        <authorList>
            <person name="de Groot N.N."/>
        </authorList>
    </citation>
    <scope>NUCLEOTIDE SEQUENCE [LARGE SCALE GENOMIC DNA]</scope>
    <source>
        <strain evidence="3 4">DSM 23553</strain>
    </source>
</reference>
<dbReference type="SUPFAM" id="SSF81324">
    <property type="entry name" value="Voltage-gated potassium channels"/>
    <property type="match status" value="1"/>
</dbReference>
<dbReference type="InterPro" id="IPR013099">
    <property type="entry name" value="K_chnl_dom"/>
</dbReference>
<dbReference type="EMBL" id="FNUG01000001">
    <property type="protein sequence ID" value="SEE30534.1"/>
    <property type="molecule type" value="Genomic_DNA"/>
</dbReference>
<dbReference type="STRING" id="390640.SAMN04488034_101227"/>
<feature type="transmembrane region" description="Helical" evidence="1">
    <location>
        <begin position="129"/>
        <end position="150"/>
    </location>
</feature>
<feature type="transmembrane region" description="Helical" evidence="1">
    <location>
        <begin position="59"/>
        <end position="84"/>
    </location>
</feature>
<keyword evidence="4" id="KW-1185">Reference proteome</keyword>
<proteinExistence type="predicted"/>
<keyword evidence="1" id="KW-0472">Membrane</keyword>
<dbReference type="Pfam" id="PF07885">
    <property type="entry name" value="Ion_trans_2"/>
    <property type="match status" value="1"/>
</dbReference>
<dbReference type="RefSeq" id="WP_093110903.1">
    <property type="nucleotide sequence ID" value="NZ_FNGG01000001.1"/>
</dbReference>
<evidence type="ECO:0000313" key="4">
    <source>
        <dbReference type="Proteomes" id="UP000199448"/>
    </source>
</evidence>
<feature type="domain" description="Potassium channel" evidence="2">
    <location>
        <begin position="73"/>
        <end position="151"/>
    </location>
</feature>
<feature type="transmembrane region" description="Helical" evidence="1">
    <location>
        <begin position="105"/>
        <end position="123"/>
    </location>
</feature>
<dbReference type="AlphaFoldDB" id="A0A1H5HRV1"/>
<dbReference type="OrthoDB" id="3422146at2"/>
<dbReference type="Gene3D" id="1.10.287.70">
    <property type="match status" value="1"/>
</dbReference>
<evidence type="ECO:0000256" key="1">
    <source>
        <dbReference type="SAM" id="Phobius"/>
    </source>
</evidence>
<keyword evidence="1" id="KW-1133">Transmembrane helix</keyword>
<gene>
    <name evidence="3" type="ORF">SAMN04488034_101227</name>
</gene>
<dbReference type="Proteomes" id="UP000199448">
    <property type="component" value="Unassembled WGS sequence"/>
</dbReference>
<keyword evidence="1" id="KW-0812">Transmembrane</keyword>
<evidence type="ECO:0000259" key="2">
    <source>
        <dbReference type="Pfam" id="PF07885"/>
    </source>
</evidence>
<sequence length="316" mass="35989">MDVLVLSIGLLLLILIIYDFFFTTLSGSGAGFISKNVASLTYRAMRKFAGPTNRKTFEYSGMIVNLCVLFVWIVIVWAGLFLVYSYDPDAITNSSSRPANWVERLYFTGYVLSTLGLGNFKPITPFFEIMTGIFSFFGFIFFTSSMTYLISVSSAVIRKRTLSRSISTLGKKPSEIADKLKNLQPSYRDQQILSLQEQITSHLVSHQAYPVVHFFSHQNPENCFNLNFVRLDEAVTILLKEDRENIAGTTGKDELQLLRSTMSDLLMHMKENFSASLPKPEGYTDVQDLEEATLEQRRKLLLAMLKSEEFEWSYVK</sequence>
<evidence type="ECO:0000313" key="3">
    <source>
        <dbReference type="EMBL" id="SEE30534.1"/>
    </source>
</evidence>
<accession>A0A1H5HRV1</accession>
<name>A0A1H5HRV1_9FLAO</name>
<organism evidence="3 4">
    <name type="scientific">Salinimicrobium catena</name>
    <dbReference type="NCBI Taxonomy" id="390640"/>
    <lineage>
        <taxon>Bacteria</taxon>
        <taxon>Pseudomonadati</taxon>
        <taxon>Bacteroidota</taxon>
        <taxon>Flavobacteriia</taxon>
        <taxon>Flavobacteriales</taxon>
        <taxon>Flavobacteriaceae</taxon>
        <taxon>Salinimicrobium</taxon>
    </lineage>
</organism>